<keyword evidence="4" id="KW-1185">Reference proteome</keyword>
<accession>A0ABS4V9T2</accession>
<name>A0ABS4V9T2_9ACTN</name>
<evidence type="ECO:0008006" key="5">
    <source>
        <dbReference type="Google" id="ProtNLM"/>
    </source>
</evidence>
<dbReference type="Proteomes" id="UP001519311">
    <property type="component" value="Unassembled WGS sequence"/>
</dbReference>
<comment type="caution">
    <text evidence="3">The sequence shown here is derived from an EMBL/GenBank/DDBJ whole genome shotgun (WGS) entry which is preliminary data.</text>
</comment>
<reference evidence="3 4" key="1">
    <citation type="submission" date="2021-03" db="EMBL/GenBank/DDBJ databases">
        <title>Sequencing the genomes of 1000 actinobacteria strains.</title>
        <authorList>
            <person name="Klenk H.-P."/>
        </authorList>
    </citation>
    <scope>NUCLEOTIDE SEQUENCE [LARGE SCALE GENOMIC DNA]</scope>
    <source>
        <strain evidence="3 4">DSM 40843</strain>
    </source>
</reference>
<keyword evidence="2" id="KW-0732">Signal</keyword>
<dbReference type="EMBL" id="JAGINS010000001">
    <property type="protein sequence ID" value="MBP2360602.1"/>
    <property type="molecule type" value="Genomic_DNA"/>
</dbReference>
<organism evidence="3 4">
    <name type="scientific">Streptomyces clavifer</name>
    <dbReference type="NCBI Taxonomy" id="68188"/>
    <lineage>
        <taxon>Bacteria</taxon>
        <taxon>Bacillati</taxon>
        <taxon>Actinomycetota</taxon>
        <taxon>Actinomycetes</taxon>
        <taxon>Kitasatosporales</taxon>
        <taxon>Streptomycetaceae</taxon>
        <taxon>Streptomyces</taxon>
    </lineage>
</organism>
<evidence type="ECO:0000313" key="3">
    <source>
        <dbReference type="EMBL" id="MBP2360602.1"/>
    </source>
</evidence>
<evidence type="ECO:0000256" key="2">
    <source>
        <dbReference type="SAM" id="SignalP"/>
    </source>
</evidence>
<feature type="chain" id="PRO_5046031946" description="Lipoprotein" evidence="2">
    <location>
        <begin position="25"/>
        <end position="158"/>
    </location>
</feature>
<protein>
    <recommendedName>
        <fullName evidence="5">Lipoprotein</fullName>
    </recommendedName>
</protein>
<dbReference type="RefSeq" id="WP_056793444.1">
    <property type="nucleotide sequence ID" value="NZ_BMWJ01000004.1"/>
</dbReference>
<gene>
    <name evidence="3" type="ORF">JOF59_003002</name>
</gene>
<feature type="region of interest" description="Disordered" evidence="1">
    <location>
        <begin position="26"/>
        <end position="68"/>
    </location>
</feature>
<evidence type="ECO:0000256" key="1">
    <source>
        <dbReference type="SAM" id="MobiDB-lite"/>
    </source>
</evidence>
<evidence type="ECO:0000313" key="4">
    <source>
        <dbReference type="Proteomes" id="UP001519311"/>
    </source>
</evidence>
<dbReference type="PROSITE" id="PS51257">
    <property type="entry name" value="PROKAR_LIPOPROTEIN"/>
    <property type="match status" value="1"/>
</dbReference>
<feature type="region of interest" description="Disordered" evidence="1">
    <location>
        <begin position="137"/>
        <end position="158"/>
    </location>
</feature>
<proteinExistence type="predicted"/>
<dbReference type="GeneID" id="97343310"/>
<sequence length="158" mass="15522">MDRFVRSGAAVAGLVAALALSACGSDETTGEGPAAGSGSERSATPGQDAGSGSGGVGTTELDGTWTGTSDGRAVVLSIASGKVALVADQHVCQGDVKDMGTLTLALTCPDGNTDRAMGAVESHDGKKLVIAWDGGAEDTLTRTDPGKLPTGLPEIPAP</sequence>
<feature type="signal peptide" evidence="2">
    <location>
        <begin position="1"/>
        <end position="24"/>
    </location>
</feature>